<proteinExistence type="predicted"/>
<protein>
    <submittedName>
        <fullName evidence="2">Uncharacterized protein</fullName>
    </submittedName>
</protein>
<comment type="caution">
    <text evidence="2">The sequence shown here is derived from an EMBL/GenBank/DDBJ whole genome shotgun (WGS) entry which is preliminary data.</text>
</comment>
<keyword evidence="3" id="KW-1185">Reference proteome</keyword>
<evidence type="ECO:0000313" key="2">
    <source>
        <dbReference type="EMBL" id="KAG2567817.1"/>
    </source>
</evidence>
<dbReference type="EMBL" id="CM029050">
    <property type="protein sequence ID" value="KAG2567817.1"/>
    <property type="molecule type" value="Genomic_DNA"/>
</dbReference>
<feature type="compositionally biased region" description="Basic and acidic residues" evidence="1">
    <location>
        <begin position="1"/>
        <end position="28"/>
    </location>
</feature>
<evidence type="ECO:0000313" key="3">
    <source>
        <dbReference type="Proteomes" id="UP000823388"/>
    </source>
</evidence>
<organism evidence="2 3">
    <name type="scientific">Panicum virgatum</name>
    <name type="common">Blackwell switchgrass</name>
    <dbReference type="NCBI Taxonomy" id="38727"/>
    <lineage>
        <taxon>Eukaryota</taxon>
        <taxon>Viridiplantae</taxon>
        <taxon>Streptophyta</taxon>
        <taxon>Embryophyta</taxon>
        <taxon>Tracheophyta</taxon>
        <taxon>Spermatophyta</taxon>
        <taxon>Magnoliopsida</taxon>
        <taxon>Liliopsida</taxon>
        <taxon>Poales</taxon>
        <taxon>Poaceae</taxon>
        <taxon>PACMAD clade</taxon>
        <taxon>Panicoideae</taxon>
        <taxon>Panicodae</taxon>
        <taxon>Paniceae</taxon>
        <taxon>Panicinae</taxon>
        <taxon>Panicum</taxon>
        <taxon>Panicum sect. Hiantes</taxon>
    </lineage>
</organism>
<evidence type="ECO:0000256" key="1">
    <source>
        <dbReference type="SAM" id="MobiDB-lite"/>
    </source>
</evidence>
<feature type="region of interest" description="Disordered" evidence="1">
    <location>
        <begin position="1"/>
        <end position="33"/>
    </location>
</feature>
<accession>A0A8T0PYW2</accession>
<dbReference type="Proteomes" id="UP000823388">
    <property type="component" value="Chromosome 7N"/>
</dbReference>
<name>A0A8T0PYW2_PANVG</name>
<dbReference type="AlphaFoldDB" id="A0A8T0PYW2"/>
<gene>
    <name evidence="2" type="ORF">PVAP13_7NG269748</name>
</gene>
<sequence length="140" mass="15182">MRWTRARESRVYSRRGARGDARGRELARPRGTHAGLVSGAARHLGWCRGTRHLGHFLRRYHHPELAGPQLRIAPPSCPRSYRVPSGGAFTGMRAPPHAVAFARHRAGATPGASSCSCAAPLLASPSWHASLPSPRARWAA</sequence>
<reference evidence="2" key="1">
    <citation type="submission" date="2020-05" db="EMBL/GenBank/DDBJ databases">
        <title>WGS assembly of Panicum virgatum.</title>
        <authorList>
            <person name="Lovell J.T."/>
            <person name="Jenkins J."/>
            <person name="Shu S."/>
            <person name="Juenger T.E."/>
            <person name="Schmutz J."/>
        </authorList>
    </citation>
    <scope>NUCLEOTIDE SEQUENCE</scope>
    <source>
        <strain evidence="2">AP13</strain>
    </source>
</reference>